<gene>
    <name evidence="3" type="ORF">HPP92_014202</name>
</gene>
<accession>A0A835QJK8</accession>
<organism evidence="3 4">
    <name type="scientific">Vanilla planifolia</name>
    <name type="common">Vanilla</name>
    <dbReference type="NCBI Taxonomy" id="51239"/>
    <lineage>
        <taxon>Eukaryota</taxon>
        <taxon>Viridiplantae</taxon>
        <taxon>Streptophyta</taxon>
        <taxon>Embryophyta</taxon>
        <taxon>Tracheophyta</taxon>
        <taxon>Spermatophyta</taxon>
        <taxon>Magnoliopsida</taxon>
        <taxon>Liliopsida</taxon>
        <taxon>Asparagales</taxon>
        <taxon>Orchidaceae</taxon>
        <taxon>Vanilloideae</taxon>
        <taxon>Vanilleae</taxon>
        <taxon>Vanilla</taxon>
    </lineage>
</organism>
<proteinExistence type="predicted"/>
<dbReference type="GO" id="GO:0006623">
    <property type="term" value="P:protein targeting to vacuole"/>
    <property type="evidence" value="ECO:0007669"/>
    <property type="project" value="InterPro"/>
</dbReference>
<evidence type="ECO:0000313" key="4">
    <source>
        <dbReference type="Proteomes" id="UP000639772"/>
    </source>
</evidence>
<dbReference type="InterPro" id="IPR045111">
    <property type="entry name" value="Vps41/Vps8"/>
</dbReference>
<dbReference type="GO" id="GO:0034058">
    <property type="term" value="P:endosomal vesicle fusion"/>
    <property type="evidence" value="ECO:0007669"/>
    <property type="project" value="TreeGrafter"/>
</dbReference>
<dbReference type="GO" id="GO:0005770">
    <property type="term" value="C:late endosome"/>
    <property type="evidence" value="ECO:0007669"/>
    <property type="project" value="TreeGrafter"/>
</dbReference>
<keyword evidence="1" id="KW-0862">Zinc</keyword>
<evidence type="ECO:0000313" key="3">
    <source>
        <dbReference type="EMBL" id="KAG0474516.1"/>
    </source>
</evidence>
<dbReference type="EMBL" id="JADCNM010000007">
    <property type="protein sequence ID" value="KAG0474516.1"/>
    <property type="molecule type" value="Genomic_DNA"/>
</dbReference>
<dbReference type="Pfam" id="PF23556">
    <property type="entry name" value="TPR_Vps41"/>
    <property type="match status" value="1"/>
</dbReference>
<dbReference type="Proteomes" id="UP000639772">
    <property type="component" value="Chromosome 7"/>
</dbReference>
<comment type="caution">
    <text evidence="3">The sequence shown here is derived from an EMBL/GenBank/DDBJ whole genome shotgun (WGS) entry which is preliminary data.</text>
</comment>
<protein>
    <recommendedName>
        <fullName evidence="2">RING-type domain-containing protein</fullName>
    </recommendedName>
</protein>
<dbReference type="Pfam" id="PF12816">
    <property type="entry name" value="TPR_Vps8"/>
    <property type="match status" value="1"/>
</dbReference>
<keyword evidence="1" id="KW-0479">Metal-binding</keyword>
<evidence type="ECO:0000259" key="2">
    <source>
        <dbReference type="PROSITE" id="PS50089"/>
    </source>
</evidence>
<reference evidence="3 4" key="1">
    <citation type="journal article" date="2020" name="Nat. Food">
        <title>A phased Vanilla planifolia genome enables genetic improvement of flavour and production.</title>
        <authorList>
            <person name="Hasing T."/>
            <person name="Tang H."/>
            <person name="Brym M."/>
            <person name="Khazi F."/>
            <person name="Huang T."/>
            <person name="Chambers A.H."/>
        </authorList>
    </citation>
    <scope>NUCLEOTIDE SEQUENCE [LARGE SCALE GENOMIC DNA]</scope>
    <source>
        <tissue evidence="3">Leaf</tissue>
    </source>
</reference>
<dbReference type="GO" id="GO:0008270">
    <property type="term" value="F:zinc ion binding"/>
    <property type="evidence" value="ECO:0007669"/>
    <property type="project" value="UniProtKB-KW"/>
</dbReference>
<dbReference type="AlphaFoldDB" id="A0A835QJK8"/>
<keyword evidence="1" id="KW-0863">Zinc-finger</keyword>
<feature type="domain" description="RING-type" evidence="2">
    <location>
        <begin position="765"/>
        <end position="814"/>
    </location>
</feature>
<dbReference type="PANTHER" id="PTHR12616">
    <property type="entry name" value="VACUOLAR PROTEIN SORTING VPS41"/>
    <property type="match status" value="1"/>
</dbReference>
<evidence type="ECO:0000256" key="1">
    <source>
        <dbReference type="PROSITE-ProRule" id="PRU00175"/>
    </source>
</evidence>
<dbReference type="GO" id="GO:0030897">
    <property type="term" value="C:HOPS complex"/>
    <property type="evidence" value="ECO:0007669"/>
    <property type="project" value="TreeGrafter"/>
</dbReference>
<sequence>MLGCIPPEIMQALVEHYSSKGWLERVEQCILHMDISSVDFNQVVRLCREHGLYGALIYLFTRGLDDFKAPLEELLQAIQCSSSMDVATIGYRLLVYLKYSFQGLAFPPGHGYLPLFRLPSVREELLNFLLEDSKESILQVPNSLKLSYKNFPNLCHILCLDTEATLDVLKCAFKDMEPIDDQSVNDQAVVLLSRENHHELENSQTQQTLVQRTTDVLISILDLESDLVNPSEIFDNTDAWPSERDINLLLEFIAYLVANKRAQVSATVLKHILKYLTSSKLAPEYSENKASQKEKQVLSVLKAVPQEIWNFSYVLPLCMEANFYQACGFIHYISGEYVSALDSYMKDIDEPVHAFSFVNEMLLQLKGTEALTFQSAVIQRIPELVKLSRECTFVLVIDQLGGESQNILSQLHSHPQSLFLFLKTVIDVHVSGTLNFSVPEADFNTHNLRLNDTCNELKDYFKKISNLPKILHNDMIQVTDELTELYLELLCQYESNSVLKFLETFDNYRLDNCLKICQEYGVKDAAAFLLERVGDVGSALVLLMSGIDEKIELLVTTVQNKFDETTSRKLSDIEWLAKILELKEAYAVRDVLHASIGLCQRNTQRLDRQESDSLWFHLFDSFSEQLRKLFSDKEVPEWQNNIGNKNVTSSTLVDGDGYLSGMRCSKFPKCANILRRLFSQFIGEVIEGMVGYLPLPVVMSKLLSDNGNQEFGDFKMTILKMLGTYNYERRILDAAKSLIEDDTFYTMGVLKKGASHALAPQNLICCFCGLPLTKGSSSLGIRIFNCGHATHLHCECEDNDQSSPHTAFGCPVCQLKKNPQQRNKFTSSENGLVNNTLQSSGHIRMNSSLQHLHETDVLDKSYRLHQMSRFDMLSNLQKGKALHSETLPQLKLAPPAIYHEKVQKGPVSLSQDVHEATRKKEKTSKRWQIMELKSKGSLSRLPLKSAIFGPEKNRGR</sequence>
<dbReference type="InterPro" id="IPR025941">
    <property type="entry name" value="Vps8_central_dom"/>
</dbReference>
<dbReference type="InterPro" id="IPR001841">
    <property type="entry name" value="Znf_RING"/>
</dbReference>
<dbReference type="PROSITE" id="PS50089">
    <property type="entry name" value="ZF_RING_2"/>
    <property type="match status" value="1"/>
</dbReference>
<dbReference type="OrthoDB" id="289913at2759"/>
<dbReference type="PANTHER" id="PTHR12616:SF8">
    <property type="entry name" value="VACUOLAR PROTEIN SORTING-ASSOCIATED PROTEIN 8 HOMOLOG"/>
    <property type="match status" value="1"/>
</dbReference>
<name>A0A835QJK8_VANPL</name>